<dbReference type="Gene3D" id="3.50.50.60">
    <property type="entry name" value="FAD/NAD(P)-binding domain"/>
    <property type="match status" value="1"/>
</dbReference>
<proteinExistence type="inferred from homology"/>
<protein>
    <recommendedName>
        <fullName evidence="3">Glucose-methanol-choline oxidoreductase C-terminal domain-containing protein</fullName>
    </recommendedName>
</protein>
<feature type="domain" description="Glucose-methanol-choline oxidoreductase C-terminal" evidence="3">
    <location>
        <begin position="95"/>
        <end position="228"/>
    </location>
</feature>
<dbReference type="PANTHER" id="PTHR11552:SF219">
    <property type="entry name" value="GLUCOSE-METHANOL-CHOLINE OXIDOREDUCTASE N-TERMINAL DOMAIN-CONTAINING PROTEIN"/>
    <property type="match status" value="1"/>
</dbReference>
<dbReference type="InterPro" id="IPR012132">
    <property type="entry name" value="GMC_OxRdtase"/>
</dbReference>
<dbReference type="OrthoDB" id="269227at2759"/>
<name>A0A4Z0AAT1_9AGAM</name>
<dbReference type="AlphaFoldDB" id="A0A4Z0AAT1"/>
<dbReference type="SUPFAM" id="SSF51905">
    <property type="entry name" value="FAD/NAD(P)-binding domain"/>
    <property type="match status" value="1"/>
</dbReference>
<keyword evidence="5" id="KW-1185">Reference proteome</keyword>
<dbReference type="EMBL" id="SFCI01000054">
    <property type="protein sequence ID" value="TFY83079.1"/>
    <property type="molecule type" value="Genomic_DNA"/>
</dbReference>
<comment type="similarity">
    <text evidence="2">Belongs to the GMC oxidoreductase family.</text>
</comment>
<evidence type="ECO:0000259" key="3">
    <source>
        <dbReference type="Pfam" id="PF05199"/>
    </source>
</evidence>
<dbReference type="SUPFAM" id="SSF54373">
    <property type="entry name" value="FAD-linked reductases, C-terminal domain"/>
    <property type="match status" value="1"/>
</dbReference>
<dbReference type="GO" id="GO:0016614">
    <property type="term" value="F:oxidoreductase activity, acting on CH-OH group of donors"/>
    <property type="evidence" value="ECO:0007669"/>
    <property type="project" value="InterPro"/>
</dbReference>
<sequence length="240" mass="26588">MSDSLHILNSQPLTAMIELLKYVTVGRGLFVVPFAPTSIFVPSRLLNKNSKIVGTPAPAITVAFCPSLFSLNPLRMLPLWSVKGIFTFLTTLLKPKSVGTMCLASADPRAWPDVQLGYLSNPEDYIPLQKCVRLALRLAEQMRAQGYPLKDLLVPETENDADMDRFIRANLRTSYHYSSTCRMAREVEGGVVDDDLRVYGVQGLRVCDTSVFPEIVATHTMAPAVVVAEKCADLIKATWR</sequence>
<dbReference type="Gene3D" id="3.30.560.10">
    <property type="entry name" value="Glucose Oxidase, domain 3"/>
    <property type="match status" value="1"/>
</dbReference>
<evidence type="ECO:0000313" key="4">
    <source>
        <dbReference type="EMBL" id="TFY83079.1"/>
    </source>
</evidence>
<dbReference type="InterPro" id="IPR036188">
    <property type="entry name" value="FAD/NAD-bd_sf"/>
</dbReference>
<comment type="cofactor">
    <cofactor evidence="1">
        <name>FAD</name>
        <dbReference type="ChEBI" id="CHEBI:57692"/>
    </cofactor>
</comment>
<dbReference type="PANTHER" id="PTHR11552">
    <property type="entry name" value="GLUCOSE-METHANOL-CHOLINE GMC OXIDOREDUCTASE"/>
    <property type="match status" value="1"/>
</dbReference>
<dbReference type="Proteomes" id="UP000298061">
    <property type="component" value="Unassembled WGS sequence"/>
</dbReference>
<dbReference type="GO" id="GO:0050660">
    <property type="term" value="F:flavin adenine dinucleotide binding"/>
    <property type="evidence" value="ECO:0007669"/>
    <property type="project" value="InterPro"/>
</dbReference>
<gene>
    <name evidence="4" type="ORF">EWM64_g928</name>
</gene>
<reference evidence="4 5" key="1">
    <citation type="submission" date="2019-02" db="EMBL/GenBank/DDBJ databases">
        <title>Genome sequencing of the rare red list fungi Hericium alpestre (H. flagellum).</title>
        <authorList>
            <person name="Buettner E."/>
            <person name="Kellner H."/>
        </authorList>
    </citation>
    <scope>NUCLEOTIDE SEQUENCE [LARGE SCALE GENOMIC DNA]</scope>
    <source>
        <strain evidence="4 5">DSM 108284</strain>
    </source>
</reference>
<evidence type="ECO:0000256" key="2">
    <source>
        <dbReference type="ARBA" id="ARBA00010790"/>
    </source>
</evidence>
<organism evidence="4 5">
    <name type="scientific">Hericium alpestre</name>
    <dbReference type="NCBI Taxonomy" id="135208"/>
    <lineage>
        <taxon>Eukaryota</taxon>
        <taxon>Fungi</taxon>
        <taxon>Dikarya</taxon>
        <taxon>Basidiomycota</taxon>
        <taxon>Agaricomycotina</taxon>
        <taxon>Agaricomycetes</taxon>
        <taxon>Russulales</taxon>
        <taxon>Hericiaceae</taxon>
        <taxon>Hericium</taxon>
    </lineage>
</organism>
<evidence type="ECO:0000313" key="5">
    <source>
        <dbReference type="Proteomes" id="UP000298061"/>
    </source>
</evidence>
<dbReference type="STRING" id="135208.A0A4Z0AAT1"/>
<dbReference type="Pfam" id="PF05199">
    <property type="entry name" value="GMC_oxred_C"/>
    <property type="match status" value="1"/>
</dbReference>
<accession>A0A4Z0AAT1</accession>
<dbReference type="InterPro" id="IPR007867">
    <property type="entry name" value="GMC_OxRtase_C"/>
</dbReference>
<evidence type="ECO:0000256" key="1">
    <source>
        <dbReference type="ARBA" id="ARBA00001974"/>
    </source>
</evidence>
<comment type="caution">
    <text evidence="4">The sequence shown here is derived from an EMBL/GenBank/DDBJ whole genome shotgun (WGS) entry which is preliminary data.</text>
</comment>